<dbReference type="GO" id="GO:0030170">
    <property type="term" value="F:pyridoxal phosphate binding"/>
    <property type="evidence" value="ECO:0007669"/>
    <property type="project" value="InterPro"/>
</dbReference>
<dbReference type="Gene3D" id="3.90.1150.10">
    <property type="entry name" value="Aspartate Aminotransferase, domain 1"/>
    <property type="match status" value="2"/>
</dbReference>
<keyword evidence="6" id="KW-0093">Biotin biosynthesis</keyword>
<dbReference type="PANTHER" id="PTHR42684:SF17">
    <property type="entry name" value="ADENOSYLMETHIONINE-8-AMINO-7-OXONONANOATE AMINOTRANSFERASE"/>
    <property type="match status" value="1"/>
</dbReference>
<dbReference type="CDD" id="cd00610">
    <property type="entry name" value="OAT_like"/>
    <property type="match status" value="1"/>
</dbReference>
<evidence type="ECO:0008006" key="11">
    <source>
        <dbReference type="Google" id="ProtNLM"/>
    </source>
</evidence>
<accession>A0AAD5XKY3</accession>
<evidence type="ECO:0000256" key="6">
    <source>
        <dbReference type="ARBA" id="ARBA00022756"/>
    </source>
</evidence>
<dbReference type="AlphaFoldDB" id="A0AAD5XKY3"/>
<dbReference type="InterPro" id="IPR005814">
    <property type="entry name" value="Aminotrans_3"/>
</dbReference>
<name>A0AAD5XKY3_9FUNG</name>
<evidence type="ECO:0000256" key="8">
    <source>
        <dbReference type="RuleBase" id="RU003560"/>
    </source>
</evidence>
<dbReference type="HAMAP" id="MF_00834">
    <property type="entry name" value="BioA"/>
    <property type="match status" value="1"/>
</dbReference>
<evidence type="ECO:0000256" key="7">
    <source>
        <dbReference type="ARBA" id="ARBA00022898"/>
    </source>
</evidence>
<dbReference type="EMBL" id="JADGJH010000005">
    <property type="protein sequence ID" value="KAJ3143124.1"/>
    <property type="molecule type" value="Genomic_DNA"/>
</dbReference>
<proteinExistence type="inferred from homology"/>
<evidence type="ECO:0000313" key="10">
    <source>
        <dbReference type="Proteomes" id="UP001211907"/>
    </source>
</evidence>
<keyword evidence="10" id="KW-1185">Reference proteome</keyword>
<comment type="cofactor">
    <cofactor evidence="1">
        <name>pyridoxal 5'-phosphate</name>
        <dbReference type="ChEBI" id="CHEBI:597326"/>
    </cofactor>
</comment>
<dbReference type="PANTHER" id="PTHR42684">
    <property type="entry name" value="ADENOSYLMETHIONINE-8-AMINO-7-OXONONANOATE AMINOTRANSFERASE"/>
    <property type="match status" value="1"/>
</dbReference>
<evidence type="ECO:0000313" key="9">
    <source>
        <dbReference type="EMBL" id="KAJ3143124.1"/>
    </source>
</evidence>
<evidence type="ECO:0000256" key="1">
    <source>
        <dbReference type="ARBA" id="ARBA00001933"/>
    </source>
</evidence>
<comment type="pathway">
    <text evidence="2">Cofactor biosynthesis; biotin biosynthesis.</text>
</comment>
<dbReference type="GO" id="GO:0009102">
    <property type="term" value="P:biotin biosynthetic process"/>
    <property type="evidence" value="ECO:0007669"/>
    <property type="project" value="UniProtKB-KW"/>
</dbReference>
<evidence type="ECO:0000256" key="2">
    <source>
        <dbReference type="ARBA" id="ARBA00004746"/>
    </source>
</evidence>
<dbReference type="InterPro" id="IPR049704">
    <property type="entry name" value="Aminotrans_3_PPA_site"/>
</dbReference>
<dbReference type="PROSITE" id="PS00600">
    <property type="entry name" value="AA_TRANSFER_CLASS_3"/>
    <property type="match status" value="1"/>
</dbReference>
<comment type="caution">
    <text evidence="9">The sequence shown here is derived from an EMBL/GenBank/DDBJ whole genome shotgun (WGS) entry which is preliminary data.</text>
</comment>
<keyword evidence="7 8" id="KW-0663">Pyridoxal phosphate</keyword>
<dbReference type="GO" id="GO:0004015">
    <property type="term" value="F:adenosylmethionine-8-amino-7-oxononanoate transaminase activity"/>
    <property type="evidence" value="ECO:0007669"/>
    <property type="project" value="InterPro"/>
</dbReference>
<protein>
    <recommendedName>
        <fullName evidence="11">7,8-diamino-pelargonic acid aminotransferase</fullName>
    </recommendedName>
</protein>
<evidence type="ECO:0000256" key="4">
    <source>
        <dbReference type="ARBA" id="ARBA00022679"/>
    </source>
</evidence>
<reference evidence="9" key="1">
    <citation type="submission" date="2020-05" db="EMBL/GenBank/DDBJ databases">
        <title>Phylogenomic resolution of chytrid fungi.</title>
        <authorList>
            <person name="Stajich J.E."/>
            <person name="Amses K."/>
            <person name="Simmons R."/>
            <person name="Seto K."/>
            <person name="Myers J."/>
            <person name="Bonds A."/>
            <person name="Quandt C.A."/>
            <person name="Barry K."/>
            <person name="Liu P."/>
            <person name="Grigoriev I."/>
            <person name="Longcore J.E."/>
            <person name="James T.Y."/>
        </authorList>
    </citation>
    <scope>NUCLEOTIDE SEQUENCE</scope>
    <source>
        <strain evidence="9">JEL0513</strain>
    </source>
</reference>
<dbReference type="InterPro" id="IPR015422">
    <property type="entry name" value="PyrdxlP-dep_Trfase_small"/>
</dbReference>
<keyword evidence="3" id="KW-0032">Aminotransferase</keyword>
<dbReference type="Gene3D" id="3.40.640.10">
    <property type="entry name" value="Type I PLP-dependent aspartate aminotransferase-like (Major domain)"/>
    <property type="match status" value="1"/>
</dbReference>
<dbReference type="InterPro" id="IPR015421">
    <property type="entry name" value="PyrdxlP-dep_Trfase_major"/>
</dbReference>
<dbReference type="InterPro" id="IPR015424">
    <property type="entry name" value="PyrdxlP-dep_Trfase"/>
</dbReference>
<dbReference type="Pfam" id="PF00202">
    <property type="entry name" value="Aminotran_3"/>
    <property type="match status" value="2"/>
</dbReference>
<keyword evidence="5" id="KW-0949">S-adenosyl-L-methionine</keyword>
<organism evidence="9 10">
    <name type="scientific">Physocladia obscura</name>
    <dbReference type="NCBI Taxonomy" id="109957"/>
    <lineage>
        <taxon>Eukaryota</taxon>
        <taxon>Fungi</taxon>
        <taxon>Fungi incertae sedis</taxon>
        <taxon>Chytridiomycota</taxon>
        <taxon>Chytridiomycota incertae sedis</taxon>
        <taxon>Chytridiomycetes</taxon>
        <taxon>Chytridiales</taxon>
        <taxon>Chytriomycetaceae</taxon>
        <taxon>Physocladia</taxon>
    </lineage>
</organism>
<sequence length="549" mass="59377">MRLLVNQFFRQLDFQKTTKSTTVAIGTISTATKRTIPRLSAMHSKSGQHNQQLQALPEAELQSMLEFDRTHLWHPYTSLAKPLPTYAVRTASGAELELETGEKLGESLITNIKSKKKKKEVDGMSSWWCAVHGYGHPTLVDAATRQAQTLSHVMFGGITHAPAVDLGKALLRLMPTATTAAANITSNDNNNSSDNNTAAKNTAGHIIATTPNTLSSSSATDSSLECIFYADSGSVAVEAALKLAVQAQLKSSLASKHDRSDIMTVRGGYHGDTWNAMSVCDPVTGMHHVFGPSLPRRIFLPPPMTPFDAPELLAEDRNALDASFEQHSGTVAAFIIEPIVQGAGGMRFYSPHYLHHLHAHCQKHKILLIFDEIATGFGRTGKLFATNHTTITPDILILGKALTGGMMTLAAVICTRYVAVSLVGNSPFMHGPTFMANPLACAVARASCDLIATGAWEAQVARIAVLLEEGLAPARVFSGVQDVRVLGAIGVVELREPIKDMAKVQAQFVELGVWLRPFGKLVYLMPPYIVSDEQVRKLTSALCNVVEHL</sequence>
<evidence type="ECO:0000256" key="5">
    <source>
        <dbReference type="ARBA" id="ARBA00022691"/>
    </source>
</evidence>
<comment type="similarity">
    <text evidence="8">Belongs to the class-III pyridoxal-phosphate-dependent aminotransferase family.</text>
</comment>
<gene>
    <name evidence="9" type="ORF">HK100_009623</name>
</gene>
<dbReference type="InterPro" id="IPR005815">
    <property type="entry name" value="BioA"/>
</dbReference>
<evidence type="ECO:0000256" key="3">
    <source>
        <dbReference type="ARBA" id="ARBA00022576"/>
    </source>
</evidence>
<dbReference type="Proteomes" id="UP001211907">
    <property type="component" value="Unassembled WGS sequence"/>
</dbReference>
<keyword evidence="4" id="KW-0808">Transferase</keyword>
<dbReference type="SUPFAM" id="SSF53383">
    <property type="entry name" value="PLP-dependent transferases"/>
    <property type="match status" value="2"/>
</dbReference>